<dbReference type="AlphaFoldDB" id="Q6FC45"/>
<dbReference type="STRING" id="202950.GCA_001485005_02058"/>
<dbReference type="Pfam" id="PF02771">
    <property type="entry name" value="Acyl-CoA_dh_N"/>
    <property type="match status" value="1"/>
</dbReference>
<dbReference type="InterPro" id="IPR046373">
    <property type="entry name" value="Acyl-CoA_Oxase/DH_mid-dom_sf"/>
</dbReference>
<evidence type="ECO:0000256" key="1">
    <source>
        <dbReference type="ARBA" id="ARBA00023002"/>
    </source>
</evidence>
<dbReference type="InterPro" id="IPR009100">
    <property type="entry name" value="AcylCoA_DH/oxidase_NM_dom_sf"/>
</dbReference>
<gene>
    <name evidence="4" type="ordered locus">ACIAD1510</name>
</gene>
<dbReference type="EMBL" id="CR543861">
    <property type="protein sequence ID" value="CAG68366.1"/>
    <property type="molecule type" value="Genomic_DNA"/>
</dbReference>
<name>Q6FC45_ACIAD</name>
<feature type="domain" description="Acyl-CoA dehydrogenase/oxidase N-terminal" evidence="2">
    <location>
        <begin position="33"/>
        <end position="132"/>
    </location>
</feature>
<dbReference type="Proteomes" id="UP000000430">
    <property type="component" value="Chromosome"/>
</dbReference>
<dbReference type="GO" id="GO:0006552">
    <property type="term" value="P:L-leucine catabolic process"/>
    <property type="evidence" value="ECO:0007669"/>
    <property type="project" value="TreeGrafter"/>
</dbReference>
<proteinExistence type="predicted"/>
<dbReference type="InterPro" id="IPR037069">
    <property type="entry name" value="AcylCoA_DH/ox_N_sf"/>
</dbReference>
<dbReference type="InterPro" id="IPR013786">
    <property type="entry name" value="AcylCoA_DH/ox_N"/>
</dbReference>
<dbReference type="KEGG" id="aci:ACIAD1510"/>
<dbReference type="Gene3D" id="1.10.540.10">
    <property type="entry name" value="Acyl-CoA dehydrogenase/oxidase, N-terminal domain"/>
    <property type="match status" value="1"/>
</dbReference>
<dbReference type="PANTHER" id="PTHR43884:SF12">
    <property type="entry name" value="ISOVALERYL-COA DEHYDROGENASE, MITOCHONDRIAL-RELATED"/>
    <property type="match status" value="1"/>
</dbReference>
<protein>
    <submittedName>
        <fullName evidence="4">Putative acyl-CoA dehydrogenase, putative desulfurization enzyme C (Dibenzothiophene)</fullName>
    </submittedName>
</protein>
<dbReference type="SUPFAM" id="SSF47203">
    <property type="entry name" value="Acyl-CoA dehydrogenase C-terminal domain-like"/>
    <property type="match status" value="1"/>
</dbReference>
<dbReference type="Gene3D" id="2.40.110.10">
    <property type="entry name" value="Butyryl-CoA Dehydrogenase, subunit A, domain 2"/>
    <property type="match status" value="1"/>
</dbReference>
<accession>Q6FC45</accession>
<sequence length="426" mass="47096">MELKMNDINQHSFLKLGSVRHIQSEQEALEIAKEMANQLNQFARNPSYNKTVPYDQARLISEAGLTAIIVPKQFGGLGASISTLVNVVKIISSADGGVGQLLQIHFTMFRGILTGYDDEIRDQLLADVLSGKRLGNALAEVGGKDKFQHKTRVERNSEGKLILNGSKFYSTGSLLAEWISLFAGSDDGPVSILIHRDTQGVELLNDWDAMGQNNSVSGTVNFKDVVVDERYVAKRNTGGLGTVLRTGLTWPQILHAAMDTGIAKGALQGGIDYLQHHARPWVESGVDSPTHESHIIKQIGEFAVLVRSAEALLDRSAQIFEQHLANVEDEDLQTELILSVAATRSQSDHASLKISSEIFGLLGASSTLSKWNLDRFWRNARTHTTHDPIRWRLYHVGNYYLNNIPPGEYNSVLLKKQAENVTKFSK</sequence>
<evidence type="ECO:0000259" key="2">
    <source>
        <dbReference type="Pfam" id="PF02771"/>
    </source>
</evidence>
<evidence type="ECO:0000313" key="4">
    <source>
        <dbReference type="EMBL" id="CAG68366.1"/>
    </source>
</evidence>
<evidence type="ECO:0000259" key="3">
    <source>
        <dbReference type="Pfam" id="PF08028"/>
    </source>
</evidence>
<dbReference type="eggNOG" id="COG1960">
    <property type="taxonomic scope" value="Bacteria"/>
</dbReference>
<organism evidence="4 5">
    <name type="scientific">Acinetobacter baylyi (strain ATCC 33305 / BD413 / ADP1)</name>
    <dbReference type="NCBI Taxonomy" id="62977"/>
    <lineage>
        <taxon>Bacteria</taxon>
        <taxon>Pseudomonadati</taxon>
        <taxon>Pseudomonadota</taxon>
        <taxon>Gammaproteobacteria</taxon>
        <taxon>Moraxellales</taxon>
        <taxon>Moraxellaceae</taxon>
        <taxon>Acinetobacter</taxon>
    </lineage>
</organism>
<keyword evidence="1" id="KW-0560">Oxidoreductase</keyword>
<dbReference type="Gene3D" id="1.20.140.10">
    <property type="entry name" value="Butyryl-CoA Dehydrogenase, subunit A, domain 3"/>
    <property type="match status" value="1"/>
</dbReference>
<dbReference type="HOGENOM" id="CLU_018204_10_0_6"/>
<dbReference type="InterPro" id="IPR013107">
    <property type="entry name" value="Acyl-CoA_DH_C"/>
</dbReference>
<dbReference type="SUPFAM" id="SSF56645">
    <property type="entry name" value="Acyl-CoA dehydrogenase NM domain-like"/>
    <property type="match status" value="1"/>
</dbReference>
<reference evidence="4 5" key="1">
    <citation type="journal article" date="2004" name="Nucleic Acids Res.">
        <title>Unique features revealed by the genome sequence of Acinetobacter sp. ADP1, a versatile and naturally transformation competent bacterium.</title>
        <authorList>
            <person name="Barbe V."/>
            <person name="Vallenet D."/>
            <person name="Fonknechten N."/>
            <person name="Kreimeyer A."/>
            <person name="Oztas S."/>
            <person name="Labarre L."/>
            <person name="Cruveiller S."/>
            <person name="Robert C."/>
            <person name="Duprat S."/>
            <person name="Wincker P."/>
            <person name="Ornston L.N."/>
            <person name="Weissenbach J."/>
            <person name="Marliere P."/>
            <person name="Cohen G.N."/>
            <person name="Medigue C."/>
        </authorList>
    </citation>
    <scope>NUCLEOTIDE SEQUENCE [LARGE SCALE GENOMIC DNA]</scope>
    <source>
        <strain evidence="5">ATCC 33305 / BD413 / ADP1</strain>
    </source>
</reference>
<dbReference type="Pfam" id="PF08028">
    <property type="entry name" value="Acyl-CoA_dh_2"/>
    <property type="match status" value="1"/>
</dbReference>
<dbReference type="GO" id="GO:0050660">
    <property type="term" value="F:flavin adenine dinucleotide binding"/>
    <property type="evidence" value="ECO:0007669"/>
    <property type="project" value="InterPro"/>
</dbReference>
<dbReference type="InterPro" id="IPR036250">
    <property type="entry name" value="AcylCo_DH-like_C"/>
</dbReference>
<dbReference type="GO" id="GO:0008470">
    <property type="term" value="F:3-methylbutanoyl-CoA dehydrogenase activity"/>
    <property type="evidence" value="ECO:0007669"/>
    <property type="project" value="TreeGrafter"/>
</dbReference>
<dbReference type="PIRSF" id="PIRSF016578">
    <property type="entry name" value="HsaA"/>
    <property type="match status" value="1"/>
</dbReference>
<evidence type="ECO:0000313" key="5">
    <source>
        <dbReference type="Proteomes" id="UP000000430"/>
    </source>
</evidence>
<dbReference type="PANTHER" id="PTHR43884">
    <property type="entry name" value="ACYL-COA DEHYDROGENASE"/>
    <property type="match status" value="1"/>
</dbReference>
<feature type="domain" description="Acyl-CoA dehydrogenase C-terminal" evidence="3">
    <location>
        <begin position="253"/>
        <end position="387"/>
    </location>
</feature>